<dbReference type="SMART" id="SM01019">
    <property type="entry name" value="B3"/>
    <property type="match status" value="4"/>
</dbReference>
<comment type="caution">
    <text evidence="8">The sequence shown here is derived from an EMBL/GenBank/DDBJ whole genome shotgun (WGS) entry which is preliminary data.</text>
</comment>
<evidence type="ECO:0000259" key="7">
    <source>
        <dbReference type="PROSITE" id="PS50863"/>
    </source>
</evidence>
<feature type="region of interest" description="Disordered" evidence="6">
    <location>
        <begin position="111"/>
        <end position="145"/>
    </location>
</feature>
<dbReference type="InterPro" id="IPR003340">
    <property type="entry name" value="B3_DNA-bd"/>
</dbReference>
<dbReference type="SUPFAM" id="SSF101936">
    <property type="entry name" value="DNA-binding pseudobarrel domain"/>
    <property type="match status" value="4"/>
</dbReference>
<dbReference type="EMBL" id="JAATIQ010000049">
    <property type="protein sequence ID" value="KAF4393182.1"/>
    <property type="molecule type" value="Genomic_DNA"/>
</dbReference>
<proteinExistence type="predicted"/>
<reference evidence="8 9" key="1">
    <citation type="journal article" date="2020" name="bioRxiv">
        <title>Sequence and annotation of 42 cannabis genomes reveals extensive copy number variation in cannabinoid synthesis and pathogen resistance genes.</title>
        <authorList>
            <person name="Mckernan K.J."/>
            <person name="Helbert Y."/>
            <person name="Kane L.T."/>
            <person name="Ebling H."/>
            <person name="Zhang L."/>
            <person name="Liu B."/>
            <person name="Eaton Z."/>
            <person name="Mclaughlin S."/>
            <person name="Kingan S."/>
            <person name="Baybayan P."/>
            <person name="Concepcion G."/>
            <person name="Jordan M."/>
            <person name="Riva A."/>
            <person name="Barbazuk W."/>
            <person name="Harkins T."/>
        </authorList>
    </citation>
    <scope>NUCLEOTIDE SEQUENCE [LARGE SCALE GENOMIC DNA]</scope>
    <source>
        <strain evidence="9">cv. Jamaican Lion 4</strain>
        <tissue evidence="8">Leaf</tissue>
    </source>
</reference>
<dbReference type="CDD" id="cd10017">
    <property type="entry name" value="B3_DNA"/>
    <property type="match status" value="4"/>
</dbReference>
<dbReference type="Pfam" id="PF02362">
    <property type="entry name" value="B3"/>
    <property type="match status" value="4"/>
</dbReference>
<dbReference type="PANTHER" id="PTHR31391:SF155">
    <property type="entry name" value="B3 DOMAIN-CONTAINING PROTEIN OS11G0197600"/>
    <property type="match status" value="1"/>
</dbReference>
<evidence type="ECO:0000313" key="8">
    <source>
        <dbReference type="EMBL" id="KAF4393182.1"/>
    </source>
</evidence>
<comment type="subcellular location">
    <subcellularLocation>
        <location evidence="1">Nucleus</location>
    </subcellularLocation>
</comment>
<keyword evidence="2" id="KW-0805">Transcription regulation</keyword>
<evidence type="ECO:0000313" key="9">
    <source>
        <dbReference type="Proteomes" id="UP000583929"/>
    </source>
</evidence>
<keyword evidence="4" id="KW-0804">Transcription</keyword>
<feature type="domain" description="TF-B3" evidence="7">
    <location>
        <begin position="480"/>
        <end position="580"/>
    </location>
</feature>
<evidence type="ECO:0000256" key="2">
    <source>
        <dbReference type="ARBA" id="ARBA00023015"/>
    </source>
</evidence>
<dbReference type="PROSITE" id="PS50863">
    <property type="entry name" value="B3"/>
    <property type="match status" value="3"/>
</dbReference>
<keyword evidence="9" id="KW-1185">Reference proteome</keyword>
<evidence type="ECO:0000256" key="4">
    <source>
        <dbReference type="ARBA" id="ARBA00023163"/>
    </source>
</evidence>
<protein>
    <recommendedName>
        <fullName evidence="7">TF-B3 domain-containing protein</fullName>
    </recommendedName>
</protein>
<evidence type="ECO:0000256" key="6">
    <source>
        <dbReference type="SAM" id="MobiDB-lite"/>
    </source>
</evidence>
<keyword evidence="3" id="KW-0238">DNA-binding</keyword>
<name>A0A7J6HD34_CANSA</name>
<dbReference type="GO" id="GO:0005634">
    <property type="term" value="C:nucleus"/>
    <property type="evidence" value="ECO:0007669"/>
    <property type="project" value="UniProtKB-SubCell"/>
</dbReference>
<dbReference type="GO" id="GO:0003677">
    <property type="term" value="F:DNA binding"/>
    <property type="evidence" value="ECO:0007669"/>
    <property type="project" value="UniProtKB-KW"/>
</dbReference>
<organism evidence="8 9">
    <name type="scientific">Cannabis sativa</name>
    <name type="common">Hemp</name>
    <name type="synonym">Marijuana</name>
    <dbReference type="NCBI Taxonomy" id="3483"/>
    <lineage>
        <taxon>Eukaryota</taxon>
        <taxon>Viridiplantae</taxon>
        <taxon>Streptophyta</taxon>
        <taxon>Embryophyta</taxon>
        <taxon>Tracheophyta</taxon>
        <taxon>Spermatophyta</taxon>
        <taxon>Magnoliopsida</taxon>
        <taxon>eudicotyledons</taxon>
        <taxon>Gunneridae</taxon>
        <taxon>Pentapetalae</taxon>
        <taxon>rosids</taxon>
        <taxon>fabids</taxon>
        <taxon>Rosales</taxon>
        <taxon>Cannabaceae</taxon>
        <taxon>Cannabis</taxon>
    </lineage>
</organism>
<accession>A0A7J6HD34</accession>
<dbReference type="Gene3D" id="2.40.330.10">
    <property type="entry name" value="DNA-binding pseudobarrel domain"/>
    <property type="match status" value="4"/>
</dbReference>
<sequence length="585" mass="66659">MQQIPKTFWVKYCGSSSTQVFLKLPCGSTWEVGLTISSDEKVWIEKGWDKFAQHCSLSCGDLLVFGYEGNSQFNVMVFDKSTVEKDYPFTPPNHSEDKYVDIDSSNENSDLSWFSKTRDNPPLPSSVPHKKRKTTPYPYGKSEESSVPMRVEPQNIIRKQMYLTGQKKAEALMRAKGFKSDDPFFIVLMQPSFVGASYSMVVPFSFAKNHLLSVSKHEDVILKVQDERIWPVRYYYRKYAGHSQFRFEWGWKAFARDNDLKVGDVCVFVKRQNIGIMLFEVVTFYKNGVPNSPVLPVANNTTPCVKVEPSFTSNNYDNASMISHDIIPKKEVIESSVNKSDKVCGESPEPENFIRNQELSEKEKAEAFKRIKDFNSEDPFFTVPMQPSFVGSKSKYCMGMPSLFAKKYLVGINNSPQDVILKVQDGRTWCVKYYVRPLGTSSKATIEGGWKAFVQDNELKVGFGIVSEAASKFCSNNPYFEVKLRSSQLLGRPTLYIPMAIANPWFEKKAQIVTLWVGEEYWHVNLTVNKGSSSSGLEHRFSGGWRAFARDNSLQPNDVCIFELINKNKPEIKVTIFRQNGISQE</sequence>
<feature type="domain" description="TF-B3" evidence="7">
    <location>
        <begin position="1"/>
        <end position="81"/>
    </location>
</feature>
<evidence type="ECO:0000256" key="5">
    <source>
        <dbReference type="ARBA" id="ARBA00023242"/>
    </source>
</evidence>
<dbReference type="PANTHER" id="PTHR31391">
    <property type="entry name" value="B3 DOMAIN-CONTAINING PROTEIN OS11G0197600-RELATED"/>
    <property type="match status" value="1"/>
</dbReference>
<keyword evidence="5" id="KW-0539">Nucleus</keyword>
<dbReference type="Proteomes" id="UP000583929">
    <property type="component" value="Unassembled WGS sequence"/>
</dbReference>
<dbReference type="InterPro" id="IPR044837">
    <property type="entry name" value="REM16-like"/>
</dbReference>
<evidence type="ECO:0000256" key="1">
    <source>
        <dbReference type="ARBA" id="ARBA00004123"/>
    </source>
</evidence>
<gene>
    <name evidence="8" type="ORF">G4B88_001916</name>
</gene>
<dbReference type="AlphaFoldDB" id="A0A7J6HD34"/>
<feature type="domain" description="TF-B3" evidence="7">
    <location>
        <begin position="185"/>
        <end position="285"/>
    </location>
</feature>
<dbReference type="InterPro" id="IPR015300">
    <property type="entry name" value="DNA-bd_pseudobarrel_sf"/>
</dbReference>
<evidence type="ECO:0000256" key="3">
    <source>
        <dbReference type="ARBA" id="ARBA00023125"/>
    </source>
</evidence>